<dbReference type="CDD" id="cd00082">
    <property type="entry name" value="HisKA"/>
    <property type="match status" value="1"/>
</dbReference>
<evidence type="ECO:0000256" key="2">
    <source>
        <dbReference type="ARBA" id="ARBA00004651"/>
    </source>
</evidence>
<dbReference type="FunFam" id="3.30.565.10:FF:000010">
    <property type="entry name" value="Sensor histidine kinase RcsC"/>
    <property type="match status" value="1"/>
</dbReference>
<comment type="function">
    <text evidence="16">Member of the two-component regulatory system BvgS/BvgA. Phosphorylates BvgA via a four-step phosphorelay in response to environmental signals.</text>
</comment>
<feature type="region of interest" description="Disordered" evidence="22">
    <location>
        <begin position="619"/>
        <end position="643"/>
    </location>
</feature>
<evidence type="ECO:0000256" key="13">
    <source>
        <dbReference type="ARBA" id="ARBA00023012"/>
    </source>
</evidence>
<feature type="modified residue" description="4-aspartylphosphate" evidence="21">
    <location>
        <position position="551"/>
    </location>
</feature>
<dbReference type="InterPro" id="IPR003661">
    <property type="entry name" value="HisK_dim/P_dom"/>
</dbReference>
<dbReference type="FunFam" id="1.10.287.130:FF:000002">
    <property type="entry name" value="Two-component osmosensing histidine kinase"/>
    <property type="match status" value="1"/>
</dbReference>
<keyword evidence="11" id="KW-0067">ATP-binding</keyword>
<keyword evidence="28" id="KW-1185">Reference proteome</keyword>
<dbReference type="AlphaFoldDB" id="A0A2N8KSG7"/>
<evidence type="ECO:0000256" key="23">
    <source>
        <dbReference type="SAM" id="Phobius"/>
    </source>
</evidence>
<evidence type="ECO:0000256" key="18">
    <source>
        <dbReference type="ARBA" id="ARBA00068150"/>
    </source>
</evidence>
<dbReference type="InterPro" id="IPR011006">
    <property type="entry name" value="CheY-like_superfamily"/>
</dbReference>
<dbReference type="SUPFAM" id="SSF47384">
    <property type="entry name" value="Homodimeric domain of signal transducing histidine kinase"/>
    <property type="match status" value="1"/>
</dbReference>
<dbReference type="InterPro" id="IPR001789">
    <property type="entry name" value="Sig_transdc_resp-reg_receiver"/>
</dbReference>
<evidence type="ECO:0000256" key="21">
    <source>
        <dbReference type="PROSITE-ProRule" id="PRU00169"/>
    </source>
</evidence>
<evidence type="ECO:0000256" key="7">
    <source>
        <dbReference type="ARBA" id="ARBA00022692"/>
    </source>
</evidence>
<dbReference type="GO" id="GO:0005886">
    <property type="term" value="C:plasma membrane"/>
    <property type="evidence" value="ECO:0007669"/>
    <property type="project" value="UniProtKB-SubCell"/>
</dbReference>
<evidence type="ECO:0000259" key="26">
    <source>
        <dbReference type="PROSITE" id="PS50894"/>
    </source>
</evidence>
<proteinExistence type="predicted"/>
<dbReference type="RefSeq" id="WP_102770177.1">
    <property type="nucleotide sequence ID" value="NZ_POSP01000004.1"/>
</dbReference>
<feature type="modified residue" description="Phosphohistidine" evidence="20">
    <location>
        <position position="709"/>
    </location>
</feature>
<feature type="domain" description="HPt" evidence="26">
    <location>
        <begin position="670"/>
        <end position="770"/>
    </location>
</feature>
<evidence type="ECO:0000256" key="16">
    <source>
        <dbReference type="ARBA" id="ARBA00058004"/>
    </source>
</evidence>
<dbReference type="CDD" id="cd16922">
    <property type="entry name" value="HATPase_EvgS-ArcB-TorS-like"/>
    <property type="match status" value="1"/>
</dbReference>
<keyword evidence="12 23" id="KW-1133">Transmembrane helix</keyword>
<dbReference type="SUPFAM" id="SSF52172">
    <property type="entry name" value="CheY-like"/>
    <property type="match status" value="1"/>
</dbReference>
<dbReference type="PROSITE" id="PS50894">
    <property type="entry name" value="HPT"/>
    <property type="match status" value="1"/>
</dbReference>
<feature type="domain" description="Histidine kinase" evidence="24">
    <location>
        <begin position="257"/>
        <end position="478"/>
    </location>
</feature>
<dbReference type="InterPro" id="IPR003594">
    <property type="entry name" value="HATPase_dom"/>
</dbReference>
<evidence type="ECO:0000256" key="1">
    <source>
        <dbReference type="ARBA" id="ARBA00000085"/>
    </source>
</evidence>
<dbReference type="SMART" id="SM00448">
    <property type="entry name" value="REC"/>
    <property type="match status" value="1"/>
</dbReference>
<dbReference type="InterPro" id="IPR036641">
    <property type="entry name" value="HPT_dom_sf"/>
</dbReference>
<keyword evidence="6" id="KW-0808">Transferase</keyword>
<dbReference type="GO" id="GO:0005524">
    <property type="term" value="F:ATP binding"/>
    <property type="evidence" value="ECO:0007669"/>
    <property type="project" value="UniProtKB-KW"/>
</dbReference>
<dbReference type="Gene3D" id="3.40.50.2300">
    <property type="match status" value="1"/>
</dbReference>
<evidence type="ECO:0000256" key="5">
    <source>
        <dbReference type="ARBA" id="ARBA00022553"/>
    </source>
</evidence>
<evidence type="ECO:0000256" key="20">
    <source>
        <dbReference type="PROSITE-ProRule" id="PRU00110"/>
    </source>
</evidence>
<dbReference type="InterPro" id="IPR004358">
    <property type="entry name" value="Sig_transdc_His_kin-like_C"/>
</dbReference>
<keyword evidence="14" id="KW-0843">Virulence</keyword>
<evidence type="ECO:0000256" key="11">
    <source>
        <dbReference type="ARBA" id="ARBA00022840"/>
    </source>
</evidence>
<dbReference type="InterPro" id="IPR005467">
    <property type="entry name" value="His_kinase_dom"/>
</dbReference>
<dbReference type="PANTHER" id="PTHR45339:SF1">
    <property type="entry name" value="HYBRID SIGNAL TRANSDUCTION HISTIDINE KINASE J"/>
    <property type="match status" value="1"/>
</dbReference>
<name>A0A2N8KSG7_9BURK</name>
<dbReference type="PROSITE" id="PS50109">
    <property type="entry name" value="HIS_KIN"/>
    <property type="match status" value="1"/>
</dbReference>
<dbReference type="Proteomes" id="UP000235916">
    <property type="component" value="Unassembled WGS sequence"/>
</dbReference>
<dbReference type="Gene3D" id="3.30.565.10">
    <property type="entry name" value="Histidine kinase-like ATPase, C-terminal domain"/>
    <property type="match status" value="1"/>
</dbReference>
<comment type="subunit">
    <text evidence="17">At low DSF concentrations, interacts with RpfF.</text>
</comment>
<dbReference type="InterPro" id="IPR008207">
    <property type="entry name" value="Sig_transdc_His_kin_Hpt_dom"/>
</dbReference>
<dbReference type="Gene3D" id="1.20.120.160">
    <property type="entry name" value="HPT domain"/>
    <property type="match status" value="1"/>
</dbReference>
<keyword evidence="4" id="KW-1003">Cell membrane</keyword>
<sequence>MSSSPSTQSAGQRRRWRILLLAMAGLLVLVLGSVGVLQARQFLLLNATRSYQDDYMIWSLFQFEVESLRLRLALENAEHRSDEVDPDQVEQRYEIFVSRLGLIEGEHATLVLREHPDYQKTLDRSKRFVAWADALPLKADWVRRQTEQGQAGPELREALAQLQSLSDAVRELSLTASHHVAAQVDERNQLVREQARMSLWLTGLQCALSLGFAAMLLRQFRRLNRYGQDQHALAERLQQAQIEAEAGSRAKSVFLANMSHELRTPMHGLLGMLDLLKDTALTPSQRSQLRAAHDSSRHLLTVLNDILDVSKMEAGGIHIQPEPVHLPRLLQELDELSRPQALAKSLDLQLLADADVPAWVSADPTRLRQILLNLLSNALKFSEQGRVRLHLSRQEDMLGQTLLRFEVSDTGMGMDGDTQTRLFQRFSQGDTTRSRRFGGTGLGLEISRNLARAMGGDISVSSVLGQGSTFTVDLPLVSCAAPSSEQASTVQDALAGEHKPLRILVSEDHATNRAYLQAVLERLGHPAFFCENGHEALHALASQDFDLVLMDLHTPVMDGYAATRAMRRLPAPKCHVRIIALSADAFDESRQRALQAGMDDFLPKPIGVEALAQALNQHAQSLASQAQPDRPTTDSAPETPDTMAAAVTRGEADEPGLDPQALADLRQMLPASTVRQLYASYVASLERTRADLQAGLSGRNQRQLGEAAHGVKGAAANLGFQLVVQPALQLEQSAKALQQDQGAVDWPSVEAQTQQLLAALSRSEALCREQDLA</sequence>
<dbReference type="SMART" id="SM00388">
    <property type="entry name" value="HisKA"/>
    <property type="match status" value="1"/>
</dbReference>
<dbReference type="Pfam" id="PF00072">
    <property type="entry name" value="Response_reg"/>
    <property type="match status" value="1"/>
</dbReference>
<dbReference type="Pfam" id="PF01627">
    <property type="entry name" value="Hpt"/>
    <property type="match status" value="1"/>
</dbReference>
<comment type="caution">
    <text evidence="27">The sequence shown here is derived from an EMBL/GenBank/DDBJ whole genome shotgun (WGS) entry which is preliminary data.</text>
</comment>
<reference evidence="27 28" key="1">
    <citation type="submission" date="2018-01" db="EMBL/GenBank/DDBJ databases">
        <title>Draft genome sequence of Paucibacter aquatile CR182 isolated from freshwater of the Nakdong River.</title>
        <authorList>
            <person name="Choi A."/>
            <person name="Chung E.J."/>
        </authorList>
    </citation>
    <scope>NUCLEOTIDE SEQUENCE [LARGE SCALE GENOMIC DNA]</scope>
    <source>
        <strain evidence="27 28">CR182</strain>
    </source>
</reference>
<evidence type="ECO:0000259" key="24">
    <source>
        <dbReference type="PROSITE" id="PS50109"/>
    </source>
</evidence>
<keyword evidence="13" id="KW-0902">Two-component regulatory system</keyword>
<dbReference type="EMBL" id="POSP01000004">
    <property type="protein sequence ID" value="PND36404.1"/>
    <property type="molecule type" value="Genomic_DNA"/>
</dbReference>
<dbReference type="SUPFAM" id="SSF55874">
    <property type="entry name" value="ATPase domain of HSP90 chaperone/DNA topoisomerase II/histidine kinase"/>
    <property type="match status" value="1"/>
</dbReference>
<dbReference type="SUPFAM" id="SSF47226">
    <property type="entry name" value="Histidine-containing phosphotransfer domain, HPT domain"/>
    <property type="match status" value="1"/>
</dbReference>
<comment type="subcellular location">
    <subcellularLocation>
        <location evidence="2">Cell membrane</location>
        <topology evidence="2">Multi-pass membrane protein</topology>
    </subcellularLocation>
</comment>
<evidence type="ECO:0000256" key="3">
    <source>
        <dbReference type="ARBA" id="ARBA00012438"/>
    </source>
</evidence>
<evidence type="ECO:0000256" key="12">
    <source>
        <dbReference type="ARBA" id="ARBA00022989"/>
    </source>
</evidence>
<keyword evidence="8" id="KW-0732">Signal</keyword>
<keyword evidence="5 21" id="KW-0597">Phosphoprotein</keyword>
<dbReference type="InterPro" id="IPR036890">
    <property type="entry name" value="HATPase_C_sf"/>
</dbReference>
<organism evidence="27 28">
    <name type="scientific">Kinneretia aquatilis</name>
    <dbReference type="NCBI Taxonomy" id="2070761"/>
    <lineage>
        <taxon>Bacteria</taxon>
        <taxon>Pseudomonadati</taxon>
        <taxon>Pseudomonadota</taxon>
        <taxon>Betaproteobacteria</taxon>
        <taxon>Burkholderiales</taxon>
        <taxon>Sphaerotilaceae</taxon>
        <taxon>Roseateles</taxon>
    </lineage>
</organism>
<dbReference type="SMART" id="SM00387">
    <property type="entry name" value="HATPase_c"/>
    <property type="match status" value="1"/>
</dbReference>
<comment type="catalytic activity">
    <reaction evidence="1">
        <text>ATP + protein L-histidine = ADP + protein N-phospho-L-histidine.</text>
        <dbReference type="EC" id="2.7.13.3"/>
    </reaction>
</comment>
<keyword evidence="10 27" id="KW-0418">Kinase</keyword>
<dbReference type="CDD" id="cd17546">
    <property type="entry name" value="REC_hyHK_CKI1_RcsC-like"/>
    <property type="match status" value="1"/>
</dbReference>
<dbReference type="OrthoDB" id="8577169at2"/>
<protein>
    <recommendedName>
        <fullName evidence="18">Sensory/regulatory protein RpfC</fullName>
        <ecNumber evidence="3">2.7.13.3</ecNumber>
    </recommendedName>
    <alternativeName>
        <fullName evidence="19">Virulence sensor protein BvgS</fullName>
    </alternativeName>
</protein>
<evidence type="ECO:0000256" key="6">
    <source>
        <dbReference type="ARBA" id="ARBA00022679"/>
    </source>
</evidence>
<dbReference type="PANTHER" id="PTHR45339">
    <property type="entry name" value="HYBRID SIGNAL TRANSDUCTION HISTIDINE KINASE J"/>
    <property type="match status" value="1"/>
</dbReference>
<dbReference type="Pfam" id="PF00512">
    <property type="entry name" value="HisKA"/>
    <property type="match status" value="1"/>
</dbReference>
<evidence type="ECO:0000256" key="19">
    <source>
        <dbReference type="ARBA" id="ARBA00070152"/>
    </source>
</evidence>
<evidence type="ECO:0000256" key="14">
    <source>
        <dbReference type="ARBA" id="ARBA00023026"/>
    </source>
</evidence>
<evidence type="ECO:0000256" key="17">
    <source>
        <dbReference type="ARBA" id="ARBA00064003"/>
    </source>
</evidence>
<keyword evidence="15 23" id="KW-0472">Membrane</keyword>
<accession>A0A2N8KSG7</accession>
<gene>
    <name evidence="27" type="ORF">C1O66_22185</name>
</gene>
<dbReference type="Pfam" id="PF02518">
    <property type="entry name" value="HATPase_c"/>
    <property type="match status" value="1"/>
</dbReference>
<dbReference type="PRINTS" id="PR00344">
    <property type="entry name" value="BCTRLSENSOR"/>
</dbReference>
<dbReference type="Gene3D" id="1.10.287.130">
    <property type="match status" value="1"/>
</dbReference>
<evidence type="ECO:0000259" key="25">
    <source>
        <dbReference type="PROSITE" id="PS50110"/>
    </source>
</evidence>
<evidence type="ECO:0000313" key="27">
    <source>
        <dbReference type="EMBL" id="PND36404.1"/>
    </source>
</evidence>
<evidence type="ECO:0000256" key="9">
    <source>
        <dbReference type="ARBA" id="ARBA00022741"/>
    </source>
</evidence>
<evidence type="ECO:0000256" key="10">
    <source>
        <dbReference type="ARBA" id="ARBA00022777"/>
    </source>
</evidence>
<dbReference type="InterPro" id="IPR036097">
    <property type="entry name" value="HisK_dim/P_sf"/>
</dbReference>
<feature type="domain" description="Response regulatory" evidence="25">
    <location>
        <begin position="502"/>
        <end position="619"/>
    </location>
</feature>
<dbReference type="EC" id="2.7.13.3" evidence="3"/>
<evidence type="ECO:0000256" key="4">
    <source>
        <dbReference type="ARBA" id="ARBA00022475"/>
    </source>
</evidence>
<dbReference type="PROSITE" id="PS50110">
    <property type="entry name" value="RESPONSE_REGULATORY"/>
    <property type="match status" value="1"/>
</dbReference>
<evidence type="ECO:0000256" key="15">
    <source>
        <dbReference type="ARBA" id="ARBA00023136"/>
    </source>
</evidence>
<evidence type="ECO:0000256" key="8">
    <source>
        <dbReference type="ARBA" id="ARBA00022729"/>
    </source>
</evidence>
<keyword evidence="9" id="KW-0547">Nucleotide-binding</keyword>
<keyword evidence="7 23" id="KW-0812">Transmembrane</keyword>
<evidence type="ECO:0000313" key="28">
    <source>
        <dbReference type="Proteomes" id="UP000235916"/>
    </source>
</evidence>
<evidence type="ECO:0000256" key="22">
    <source>
        <dbReference type="SAM" id="MobiDB-lite"/>
    </source>
</evidence>
<feature type="transmembrane region" description="Helical" evidence="23">
    <location>
        <begin position="197"/>
        <end position="217"/>
    </location>
</feature>
<dbReference type="GO" id="GO:0000155">
    <property type="term" value="F:phosphorelay sensor kinase activity"/>
    <property type="evidence" value="ECO:0007669"/>
    <property type="project" value="InterPro"/>
</dbReference>